<proteinExistence type="predicted"/>
<dbReference type="GeneID" id="126890395"/>
<dbReference type="SUPFAM" id="SSF47798">
    <property type="entry name" value="Barrier-to-autointegration factor, BAF"/>
    <property type="match status" value="2"/>
</dbReference>
<keyword evidence="4" id="KW-1185">Reference proteome</keyword>
<dbReference type="EnsemblMetazoa" id="XM_050659294.1">
    <property type="protein sequence ID" value="XP_050515251.1"/>
    <property type="gene ID" value="LOC126890395"/>
</dbReference>
<evidence type="ECO:0008006" key="5">
    <source>
        <dbReference type="Google" id="ProtNLM"/>
    </source>
</evidence>
<keyword evidence="2" id="KW-0539">Nucleus</keyword>
<dbReference type="InterPro" id="IPR051387">
    <property type="entry name" value="BAF"/>
</dbReference>
<dbReference type="Pfam" id="PF02961">
    <property type="entry name" value="SAM_BAF"/>
    <property type="match status" value="2"/>
</dbReference>
<reference evidence="3" key="1">
    <citation type="submission" date="2025-05" db="UniProtKB">
        <authorList>
            <consortium name="EnsemblMetazoa"/>
        </authorList>
    </citation>
    <scope>IDENTIFICATION</scope>
</reference>
<evidence type="ECO:0000256" key="2">
    <source>
        <dbReference type="ARBA" id="ARBA00023242"/>
    </source>
</evidence>
<dbReference type="Gene3D" id="1.10.150.40">
    <property type="entry name" value="Barrier-to-autointegration factor, BAF"/>
    <property type="match status" value="2"/>
</dbReference>
<dbReference type="RefSeq" id="XP_050515251.1">
    <property type="nucleotide sequence ID" value="XM_050659294.1"/>
</dbReference>
<protein>
    <recommendedName>
        <fullName evidence="5">Barrier-to-autointegration factor</fullName>
    </recommendedName>
</protein>
<organism evidence="3 4">
    <name type="scientific">Diabrotica virgifera virgifera</name>
    <name type="common">western corn rootworm</name>
    <dbReference type="NCBI Taxonomy" id="50390"/>
    <lineage>
        <taxon>Eukaryota</taxon>
        <taxon>Metazoa</taxon>
        <taxon>Ecdysozoa</taxon>
        <taxon>Arthropoda</taxon>
        <taxon>Hexapoda</taxon>
        <taxon>Insecta</taxon>
        <taxon>Pterygota</taxon>
        <taxon>Neoptera</taxon>
        <taxon>Endopterygota</taxon>
        <taxon>Coleoptera</taxon>
        <taxon>Polyphaga</taxon>
        <taxon>Cucujiformia</taxon>
        <taxon>Chrysomeloidea</taxon>
        <taxon>Chrysomelidae</taxon>
        <taxon>Galerucinae</taxon>
        <taxon>Diabroticina</taxon>
        <taxon>Diabroticites</taxon>
        <taxon>Diabrotica</taxon>
    </lineage>
</organism>
<name>A0ABM5KYI2_DIAVI</name>
<dbReference type="InterPro" id="IPR036617">
    <property type="entry name" value="BAF_sf"/>
</dbReference>
<dbReference type="PANTHER" id="PTHR47507">
    <property type="entry name" value="BARRIER TO AUTOINTEGRATION FACTOR 2"/>
    <property type="match status" value="1"/>
</dbReference>
<evidence type="ECO:0000313" key="3">
    <source>
        <dbReference type="EnsemblMetazoa" id="XP_050515251.1"/>
    </source>
</evidence>
<evidence type="ECO:0000313" key="4">
    <source>
        <dbReference type="Proteomes" id="UP001652700"/>
    </source>
</evidence>
<accession>A0ABM5KYI2</accession>
<dbReference type="PANTHER" id="PTHR47507:SF6">
    <property type="entry name" value="BARRIER-TO-AUTOINTEGRATION FACTOR"/>
    <property type="match status" value="1"/>
</dbReference>
<evidence type="ECO:0000256" key="1">
    <source>
        <dbReference type="ARBA" id="ARBA00004123"/>
    </source>
</evidence>
<dbReference type="InterPro" id="IPR004122">
    <property type="entry name" value="BAF_prot"/>
</dbReference>
<comment type="subcellular location">
    <subcellularLocation>
        <location evidence="1">Nucleus</location>
    </subcellularLocation>
</comment>
<sequence>MSGPTQVHENFVSEPMGLKPVTKLAGIGETLGKRLVAAGFEKAYAVLGQFLFLKKDEEHFRDWLKSTCLANSKDSSACWECLNEWCSKFLFDTNNTKIPRTSDKPTDKHENFVIEPLGEKLVTELPGIGKVHGKRLVDAGFDKAYVVLGKFLLLKKDRGLFRKWLEETCSVSSKGSLDCWNYLYNYCTNFV</sequence>
<dbReference type="SMART" id="SM01023">
    <property type="entry name" value="BAF"/>
    <property type="match status" value="2"/>
</dbReference>
<dbReference type="Proteomes" id="UP001652700">
    <property type="component" value="Unplaced"/>
</dbReference>